<gene>
    <name evidence="3" type="ORF">CQA58_00820</name>
</gene>
<dbReference type="GO" id="GO:0006351">
    <property type="term" value="P:DNA-templated transcription"/>
    <property type="evidence" value="ECO:0007669"/>
    <property type="project" value="TreeGrafter"/>
</dbReference>
<protein>
    <submittedName>
        <fullName evidence="3">Type II toxin-antitoxin system antitoxin, RelB/DinJ family</fullName>
    </submittedName>
</protein>
<dbReference type="PANTHER" id="PTHR38781">
    <property type="entry name" value="ANTITOXIN DINJ-RELATED"/>
    <property type="match status" value="1"/>
</dbReference>
<sequence length="89" mass="10105">MATTNITFRTDLQDKQEFEKVINSLGLNLSTAFNVFIKAVIRENAIPFELRGASHFPNTETQKAIKEVEEKIDLQPLSIKELKSLKQNA</sequence>
<evidence type="ECO:0000313" key="3">
    <source>
        <dbReference type="EMBL" id="RDU72178.1"/>
    </source>
</evidence>
<proteinExistence type="inferred from homology"/>
<dbReference type="NCBIfam" id="TIGR02384">
    <property type="entry name" value="RelB_DinJ"/>
    <property type="match status" value="1"/>
</dbReference>
<dbReference type="InterPro" id="IPR007337">
    <property type="entry name" value="RelB/DinJ"/>
</dbReference>
<dbReference type="AlphaFoldDB" id="A0A3D8J3X7"/>
<evidence type="ECO:0000256" key="2">
    <source>
        <dbReference type="ARBA" id="ARBA00022649"/>
    </source>
</evidence>
<dbReference type="GO" id="GO:0006355">
    <property type="term" value="P:regulation of DNA-templated transcription"/>
    <property type="evidence" value="ECO:0007669"/>
    <property type="project" value="InterPro"/>
</dbReference>
<dbReference type="InterPro" id="IPR013321">
    <property type="entry name" value="Arc_rbn_hlx_hlx"/>
</dbReference>
<dbReference type="OrthoDB" id="9804867at2"/>
<name>A0A3D8J3X7_9HELI</name>
<reference evidence="3 4" key="1">
    <citation type="submission" date="2018-04" db="EMBL/GenBank/DDBJ databases">
        <title>Novel Campyloabacter and Helicobacter Species and Strains.</title>
        <authorList>
            <person name="Mannion A.J."/>
            <person name="Shen Z."/>
            <person name="Fox J.G."/>
        </authorList>
    </citation>
    <scope>NUCLEOTIDE SEQUENCE [LARGE SCALE GENOMIC DNA]</scope>
    <source>
        <strain evidence="3 4">MIT 04-9366</strain>
    </source>
</reference>
<dbReference type="Pfam" id="PF04221">
    <property type="entry name" value="RelB"/>
    <property type="match status" value="1"/>
</dbReference>
<evidence type="ECO:0000313" key="4">
    <source>
        <dbReference type="Proteomes" id="UP000257045"/>
    </source>
</evidence>
<organism evidence="3 4">
    <name type="scientific">Helicobacter brantae</name>
    <dbReference type="NCBI Taxonomy" id="375927"/>
    <lineage>
        <taxon>Bacteria</taxon>
        <taxon>Pseudomonadati</taxon>
        <taxon>Campylobacterota</taxon>
        <taxon>Epsilonproteobacteria</taxon>
        <taxon>Campylobacterales</taxon>
        <taxon>Helicobacteraceae</taxon>
        <taxon>Helicobacter</taxon>
    </lineage>
</organism>
<accession>A0A3D8J3X7</accession>
<comment type="similarity">
    <text evidence="1">Belongs to the RelB/DinJ antitoxin family.</text>
</comment>
<comment type="caution">
    <text evidence="3">The sequence shown here is derived from an EMBL/GenBank/DDBJ whole genome shotgun (WGS) entry which is preliminary data.</text>
</comment>
<dbReference type="PANTHER" id="PTHR38781:SF1">
    <property type="entry name" value="ANTITOXIN DINJ-RELATED"/>
    <property type="match status" value="1"/>
</dbReference>
<keyword evidence="2" id="KW-1277">Toxin-antitoxin system</keyword>
<keyword evidence="4" id="KW-1185">Reference proteome</keyword>
<dbReference type="Proteomes" id="UP000257045">
    <property type="component" value="Unassembled WGS sequence"/>
</dbReference>
<dbReference type="Gene3D" id="1.10.1220.10">
    <property type="entry name" value="Met repressor-like"/>
    <property type="match status" value="1"/>
</dbReference>
<evidence type="ECO:0000256" key="1">
    <source>
        <dbReference type="ARBA" id="ARBA00010562"/>
    </source>
</evidence>
<dbReference type="EMBL" id="NXLV01000001">
    <property type="protein sequence ID" value="RDU72178.1"/>
    <property type="molecule type" value="Genomic_DNA"/>
</dbReference>
<dbReference type="RefSeq" id="WP_115568808.1">
    <property type="nucleotide sequence ID" value="NZ_NXLV01000001.1"/>
</dbReference>